<gene>
    <name evidence="3" type="ORF">SAMN05443551_3448</name>
</gene>
<dbReference type="InterPro" id="IPR036873">
    <property type="entry name" value="Rhodanese-like_dom_sf"/>
</dbReference>
<evidence type="ECO:0000313" key="3">
    <source>
        <dbReference type="EMBL" id="SHH86451.1"/>
    </source>
</evidence>
<dbReference type="InterPro" id="IPR001763">
    <property type="entry name" value="Rhodanese-like_dom"/>
</dbReference>
<accession>A0A1M5WG26</accession>
<keyword evidence="4" id="KW-1185">Reference proteome</keyword>
<evidence type="ECO:0000313" key="4">
    <source>
        <dbReference type="Proteomes" id="UP000184221"/>
    </source>
</evidence>
<name>A0A1M5WG26_9RHOB</name>
<dbReference type="NCBIfam" id="TIGR03865">
    <property type="entry name" value="PQQ_CXXCW"/>
    <property type="match status" value="1"/>
</dbReference>
<proteinExistence type="predicted"/>
<feature type="compositionally biased region" description="Polar residues" evidence="1">
    <location>
        <begin position="12"/>
        <end position="24"/>
    </location>
</feature>
<protein>
    <submittedName>
        <fullName evidence="3">PQQ-dependent catabolism-associated CXXCW motif protein</fullName>
    </submittedName>
</protein>
<dbReference type="Proteomes" id="UP000184221">
    <property type="component" value="Unassembled WGS sequence"/>
</dbReference>
<dbReference type="CDD" id="cd00158">
    <property type="entry name" value="RHOD"/>
    <property type="match status" value="1"/>
</dbReference>
<dbReference type="PROSITE" id="PS50206">
    <property type="entry name" value="RHODANESE_3"/>
    <property type="match status" value="1"/>
</dbReference>
<sequence length="241" mass="26233">MGIPLRSDDTMSAKQTYRSNSTSIPDRGRRGPHTAALRFVAASFHSTSKLFAALLLMLVILPTPPSAAPYSEHQTKRPELFDPETGYRIARQRAATPDDIPPPAQLIGPEDARALLDQGALAIDVFGAAQSRFDELDGTWLVSEPRLSLPGAVWLPETGRGTLTPVMQAYLFDNLAALTNGNLAQPIVIFCIADCWMSWNAAQRIAAAGYSQVYWFRLGTDGWQDIGAPLFPVAPIPVQTD</sequence>
<feature type="region of interest" description="Disordered" evidence="1">
    <location>
        <begin position="1"/>
        <end position="31"/>
    </location>
</feature>
<evidence type="ECO:0000259" key="2">
    <source>
        <dbReference type="PROSITE" id="PS50206"/>
    </source>
</evidence>
<dbReference type="InterPro" id="IPR022376">
    <property type="entry name" value="PQQ_CXXCW"/>
</dbReference>
<organism evidence="3 4">
    <name type="scientific">Marivita hallyeonensis</name>
    <dbReference type="NCBI Taxonomy" id="996342"/>
    <lineage>
        <taxon>Bacteria</taxon>
        <taxon>Pseudomonadati</taxon>
        <taxon>Pseudomonadota</taxon>
        <taxon>Alphaproteobacteria</taxon>
        <taxon>Rhodobacterales</taxon>
        <taxon>Roseobacteraceae</taxon>
        <taxon>Marivita</taxon>
    </lineage>
</organism>
<feature type="domain" description="Rhodanese" evidence="2">
    <location>
        <begin position="171"/>
        <end position="232"/>
    </location>
</feature>
<dbReference type="Pfam" id="PF00581">
    <property type="entry name" value="Rhodanese"/>
    <property type="match status" value="1"/>
</dbReference>
<dbReference type="AlphaFoldDB" id="A0A1M5WG26"/>
<dbReference type="EMBL" id="FQXC01000004">
    <property type="protein sequence ID" value="SHH86451.1"/>
    <property type="molecule type" value="Genomic_DNA"/>
</dbReference>
<feature type="compositionally biased region" description="Basic and acidic residues" evidence="1">
    <location>
        <begin position="1"/>
        <end position="11"/>
    </location>
</feature>
<dbReference type="Gene3D" id="3.40.250.10">
    <property type="entry name" value="Rhodanese-like domain"/>
    <property type="match status" value="1"/>
</dbReference>
<dbReference type="STRING" id="996342.SAMN05443551_3448"/>
<evidence type="ECO:0000256" key="1">
    <source>
        <dbReference type="SAM" id="MobiDB-lite"/>
    </source>
</evidence>
<reference evidence="3 4" key="1">
    <citation type="submission" date="2016-11" db="EMBL/GenBank/DDBJ databases">
        <authorList>
            <person name="Jaros S."/>
            <person name="Januszkiewicz K."/>
            <person name="Wedrychowicz H."/>
        </authorList>
    </citation>
    <scope>NUCLEOTIDE SEQUENCE [LARGE SCALE GENOMIC DNA]</scope>
    <source>
        <strain evidence="3 4">DSM 29431</strain>
    </source>
</reference>
<dbReference type="SUPFAM" id="SSF52821">
    <property type="entry name" value="Rhodanese/Cell cycle control phosphatase"/>
    <property type="match status" value="1"/>
</dbReference>